<feature type="domain" description="GST N-terminal" evidence="2">
    <location>
        <begin position="6"/>
        <end position="97"/>
    </location>
</feature>
<dbReference type="CDD" id="cd03046">
    <property type="entry name" value="GST_N_GTT1_like"/>
    <property type="match status" value="1"/>
</dbReference>
<dbReference type="PROSITE" id="PS50404">
    <property type="entry name" value="GST_NTER"/>
    <property type="match status" value="1"/>
</dbReference>
<proteinExistence type="inferred from homology"/>
<keyword evidence="3" id="KW-0808">Transferase</keyword>
<dbReference type="SFLD" id="SFLDS00019">
    <property type="entry name" value="Glutathione_Transferase_(cytos"/>
    <property type="match status" value="1"/>
</dbReference>
<dbReference type="InterPro" id="IPR036282">
    <property type="entry name" value="Glutathione-S-Trfase_C_sf"/>
</dbReference>
<dbReference type="PANTHER" id="PTHR44051:SF9">
    <property type="entry name" value="GLUTATHIONE S-TRANSFERASE 1"/>
    <property type="match status" value="1"/>
</dbReference>
<comment type="similarity">
    <text evidence="1">Belongs to the GST superfamily.</text>
</comment>
<dbReference type="Gene3D" id="1.20.1050.10">
    <property type="match status" value="1"/>
</dbReference>
<reference evidence="3 4" key="1">
    <citation type="submission" date="2020-01" db="EMBL/GenBank/DDBJ databases">
        <title>Identification and distribution of gene clusters putatively required for synthesis of sphingolipid metabolism inhibitors in phylogenetically diverse species of the filamentous fungus Fusarium.</title>
        <authorList>
            <person name="Kim H.-S."/>
            <person name="Busman M."/>
            <person name="Brown D.W."/>
            <person name="Divon H."/>
            <person name="Uhlig S."/>
            <person name="Proctor R.H."/>
        </authorList>
    </citation>
    <scope>NUCLEOTIDE SEQUENCE [LARGE SCALE GENOMIC DNA]</scope>
    <source>
        <strain evidence="3 4">NRRL 20459</strain>
    </source>
</reference>
<evidence type="ECO:0000313" key="3">
    <source>
        <dbReference type="EMBL" id="KAF4458968.1"/>
    </source>
</evidence>
<dbReference type="Pfam" id="PF13409">
    <property type="entry name" value="GST_N_2"/>
    <property type="match status" value="1"/>
</dbReference>
<accession>A0A8H4L0Q9</accession>
<name>A0A8H4L0Q9_9HYPO</name>
<dbReference type="Proteomes" id="UP000554235">
    <property type="component" value="Unassembled WGS sequence"/>
</dbReference>
<dbReference type="Pfam" id="PF13410">
    <property type="entry name" value="GST_C_2"/>
    <property type="match status" value="1"/>
</dbReference>
<dbReference type="PANTHER" id="PTHR44051">
    <property type="entry name" value="GLUTATHIONE S-TRANSFERASE-RELATED"/>
    <property type="match status" value="1"/>
</dbReference>
<evidence type="ECO:0000259" key="2">
    <source>
        <dbReference type="PROSITE" id="PS50404"/>
    </source>
</evidence>
<dbReference type="AlphaFoldDB" id="A0A8H4L0Q9"/>
<dbReference type="EMBL" id="JAADYS010002298">
    <property type="protein sequence ID" value="KAF4458968.1"/>
    <property type="molecule type" value="Genomic_DNA"/>
</dbReference>
<dbReference type="CDD" id="cd03189">
    <property type="entry name" value="GST_C_GTT1_like"/>
    <property type="match status" value="1"/>
</dbReference>
<dbReference type="InterPro" id="IPR036249">
    <property type="entry name" value="Thioredoxin-like_sf"/>
</dbReference>
<gene>
    <name evidence="3" type="ORF">FALBO_14288</name>
</gene>
<evidence type="ECO:0000313" key="4">
    <source>
        <dbReference type="Proteomes" id="UP000554235"/>
    </source>
</evidence>
<dbReference type="InterPro" id="IPR004045">
    <property type="entry name" value="Glutathione_S-Trfase_N"/>
</dbReference>
<dbReference type="SFLD" id="SFLDG00358">
    <property type="entry name" value="Main_(cytGST)"/>
    <property type="match status" value="1"/>
</dbReference>
<dbReference type="SUPFAM" id="SSF47616">
    <property type="entry name" value="GST C-terminal domain-like"/>
    <property type="match status" value="1"/>
</dbReference>
<dbReference type="Gene3D" id="3.40.30.10">
    <property type="entry name" value="Glutaredoxin"/>
    <property type="match status" value="1"/>
</dbReference>
<organism evidence="3 4">
    <name type="scientific">Fusarium albosuccineum</name>
    <dbReference type="NCBI Taxonomy" id="1237068"/>
    <lineage>
        <taxon>Eukaryota</taxon>
        <taxon>Fungi</taxon>
        <taxon>Dikarya</taxon>
        <taxon>Ascomycota</taxon>
        <taxon>Pezizomycotina</taxon>
        <taxon>Sordariomycetes</taxon>
        <taxon>Hypocreomycetidae</taxon>
        <taxon>Hypocreales</taxon>
        <taxon>Nectriaceae</taxon>
        <taxon>Fusarium</taxon>
        <taxon>Fusarium decemcellulare species complex</taxon>
    </lineage>
</organism>
<protein>
    <submittedName>
        <fullName evidence="3">Glutathione s-transferase</fullName>
    </submittedName>
</protein>
<dbReference type="InterPro" id="IPR040079">
    <property type="entry name" value="Glutathione_S-Trfase"/>
</dbReference>
<evidence type="ECO:0000256" key="1">
    <source>
        <dbReference type="ARBA" id="ARBA00007409"/>
    </source>
</evidence>
<sequence length="266" mass="29886">MASAGLPKVKLYWLDKSRSQRILWLLEELKLPYELELFHRNKETRLAPPELEKVHPLGKSPVIGITPPGAGENTEPIILAESGFITQYLTEHCPEGKRLVPPRWKDGMEGKIGGETEAWLRYQYYLHYCEGSLMPILVMALVVGGLKSPAVPFFIRPISSLLANRIFSLFIFPNARRNLSMIEGHLATSEGDYLCGTQLTAADILLSFPLIAAQSRFDEFGSWEGGSWKQEFPKVAAYVKKLEAEEGYIKSVEKIKEVDGEFSSVL</sequence>
<dbReference type="GO" id="GO:0016740">
    <property type="term" value="F:transferase activity"/>
    <property type="evidence" value="ECO:0007669"/>
    <property type="project" value="UniProtKB-KW"/>
</dbReference>
<dbReference type="SUPFAM" id="SSF52833">
    <property type="entry name" value="Thioredoxin-like"/>
    <property type="match status" value="1"/>
</dbReference>
<keyword evidence="4" id="KW-1185">Reference proteome</keyword>
<comment type="caution">
    <text evidence="3">The sequence shown here is derived from an EMBL/GenBank/DDBJ whole genome shotgun (WGS) entry which is preliminary data.</text>
</comment>
<dbReference type="OrthoDB" id="2098326at2759"/>